<sequence length="450" mass="49478" precursor="true">MTKKVAMTMKTIVRVRNWVATVVIGLALLVPQANGQEPAAPADNVSMEVAEVSEILQIRIAAKKGQVAWGDILRAMVRTGQFNDGALKDKLPSGTLDLNLDSSRFVLIGINAFLSPDINMRIVPGDAGQDNAHLLVKIDQAAIREKRRNLNRQIREKLRDPAGELFGLQLSEGWQQTDDNKALVIVIHGFNSSPLRFRKLVDTFQRAEFNSGIFSYPDDQPIVDSALLLSNELKAIAAKHPKRAIALVTHSMGGLVARATVEDPELDPGNVTKLIMIAPPTHGSLLANYSFGIDVLDHASPDPQRGDVSRWYAAVADGMNEAAVDLTPGSHFLRRLNARPRNPNISYSIILGTGARVTKARLENYRQQLKSVQSQSEVTSLLTPHLDATLADLEEVLEGKGDDVVAVKRGRLEGVEDTILLKFTHLEALQNENELEGHELYESVLTRLRK</sequence>
<reference evidence="3 4" key="1">
    <citation type="submission" date="2019-02" db="EMBL/GenBank/DDBJ databases">
        <title>Deep-cultivation of Planctomycetes and their phenomic and genomic characterization uncovers novel biology.</title>
        <authorList>
            <person name="Wiegand S."/>
            <person name="Jogler M."/>
            <person name="Boedeker C."/>
            <person name="Pinto D."/>
            <person name="Vollmers J."/>
            <person name="Rivas-Marin E."/>
            <person name="Kohn T."/>
            <person name="Peeters S.H."/>
            <person name="Heuer A."/>
            <person name="Rast P."/>
            <person name="Oberbeckmann S."/>
            <person name="Bunk B."/>
            <person name="Jeske O."/>
            <person name="Meyerdierks A."/>
            <person name="Storesund J.E."/>
            <person name="Kallscheuer N."/>
            <person name="Luecker S."/>
            <person name="Lage O.M."/>
            <person name="Pohl T."/>
            <person name="Merkel B.J."/>
            <person name="Hornburger P."/>
            <person name="Mueller R.-W."/>
            <person name="Bruemmer F."/>
            <person name="Labrenz M."/>
            <person name="Spormann A.M."/>
            <person name="Op den Camp H."/>
            <person name="Overmann J."/>
            <person name="Amann R."/>
            <person name="Jetten M.S.M."/>
            <person name="Mascher T."/>
            <person name="Medema M.H."/>
            <person name="Devos D.P."/>
            <person name="Kaster A.-K."/>
            <person name="Ovreas L."/>
            <person name="Rohde M."/>
            <person name="Galperin M.Y."/>
            <person name="Jogler C."/>
        </authorList>
    </citation>
    <scope>NUCLEOTIDE SEQUENCE [LARGE SCALE GENOMIC DNA]</scope>
    <source>
        <strain evidence="3 4">HG15A2</strain>
    </source>
</reference>
<dbReference type="GO" id="GO:0016788">
    <property type="term" value="F:hydrolase activity, acting on ester bonds"/>
    <property type="evidence" value="ECO:0007669"/>
    <property type="project" value="InterPro"/>
</dbReference>
<dbReference type="InterPro" id="IPR029058">
    <property type="entry name" value="AB_hydrolase_fold"/>
</dbReference>
<feature type="domain" description="GPI inositol-deacylase PGAP1-like alpha/beta" evidence="2">
    <location>
        <begin position="238"/>
        <end position="291"/>
    </location>
</feature>
<dbReference type="KEGG" id="amob:HG15A2_17440"/>
<dbReference type="Proteomes" id="UP000319852">
    <property type="component" value="Chromosome"/>
</dbReference>
<evidence type="ECO:0000256" key="1">
    <source>
        <dbReference type="SAM" id="SignalP"/>
    </source>
</evidence>
<dbReference type="SUPFAM" id="SSF53474">
    <property type="entry name" value="alpha/beta-Hydrolases"/>
    <property type="match status" value="1"/>
</dbReference>
<name>A0A517MUB3_9BACT</name>
<keyword evidence="3" id="KW-0378">Hydrolase</keyword>
<keyword evidence="1" id="KW-0732">Signal</keyword>
<dbReference type="AlphaFoldDB" id="A0A517MUB3"/>
<dbReference type="Pfam" id="PF07819">
    <property type="entry name" value="PGAP1"/>
    <property type="match status" value="1"/>
</dbReference>
<feature type="chain" id="PRO_5021860728" evidence="1">
    <location>
        <begin position="36"/>
        <end position="450"/>
    </location>
</feature>
<proteinExistence type="predicted"/>
<keyword evidence="4" id="KW-1185">Reference proteome</keyword>
<gene>
    <name evidence="3" type="ORF">HG15A2_17440</name>
</gene>
<dbReference type="PANTHER" id="PTHR37946:SF1">
    <property type="entry name" value="SLL1969 PROTEIN"/>
    <property type="match status" value="1"/>
</dbReference>
<dbReference type="Gene3D" id="3.40.50.1820">
    <property type="entry name" value="alpha/beta hydrolase"/>
    <property type="match status" value="1"/>
</dbReference>
<dbReference type="PANTHER" id="PTHR37946">
    <property type="entry name" value="SLL1969 PROTEIN"/>
    <property type="match status" value="1"/>
</dbReference>
<dbReference type="InterPro" id="IPR012908">
    <property type="entry name" value="PGAP1-ab_dom-like"/>
</dbReference>
<accession>A0A517MUB3</accession>
<evidence type="ECO:0000313" key="3">
    <source>
        <dbReference type="EMBL" id="QDS98464.1"/>
    </source>
</evidence>
<evidence type="ECO:0000259" key="2">
    <source>
        <dbReference type="Pfam" id="PF07819"/>
    </source>
</evidence>
<protein>
    <submittedName>
        <fullName evidence="3">Alpha/beta hydrolase family protein</fullName>
    </submittedName>
</protein>
<feature type="signal peptide" evidence="1">
    <location>
        <begin position="1"/>
        <end position="35"/>
    </location>
</feature>
<dbReference type="EMBL" id="CP036263">
    <property type="protein sequence ID" value="QDS98464.1"/>
    <property type="molecule type" value="Genomic_DNA"/>
</dbReference>
<organism evidence="3 4">
    <name type="scientific">Adhaeretor mobilis</name>
    <dbReference type="NCBI Taxonomy" id="1930276"/>
    <lineage>
        <taxon>Bacteria</taxon>
        <taxon>Pseudomonadati</taxon>
        <taxon>Planctomycetota</taxon>
        <taxon>Planctomycetia</taxon>
        <taxon>Pirellulales</taxon>
        <taxon>Lacipirellulaceae</taxon>
        <taxon>Adhaeretor</taxon>
    </lineage>
</organism>
<evidence type="ECO:0000313" key="4">
    <source>
        <dbReference type="Proteomes" id="UP000319852"/>
    </source>
</evidence>